<accession>T1CMR9</accession>
<sequence>MTEPPKLSDIDPVETREWLESIDSVLKTEGPLRAHFLLERLIDHARRGGAYLPFTANTAYVNSIPPGREPAYPGNRELEKRIEAYIRWNALAMVVAANRKSSEYGGHLASYASSATLYEVGFNHFWRAASSEHPGDLVFFQGHSSPGIYARAYLEGRLSESQL</sequence>
<dbReference type="PANTHER" id="PTHR43825">
    <property type="entry name" value="PYRUVATE DEHYDROGENASE E1 COMPONENT"/>
    <property type="match status" value="1"/>
</dbReference>
<name>T1CMR9_9ZZZZ</name>
<organism evidence="1">
    <name type="scientific">mine drainage metagenome</name>
    <dbReference type="NCBI Taxonomy" id="410659"/>
    <lineage>
        <taxon>unclassified sequences</taxon>
        <taxon>metagenomes</taxon>
        <taxon>ecological metagenomes</taxon>
    </lineage>
</organism>
<reference evidence="1" key="1">
    <citation type="submission" date="2013-08" db="EMBL/GenBank/DDBJ databases">
        <authorList>
            <person name="Mendez C."/>
            <person name="Richter M."/>
            <person name="Ferrer M."/>
            <person name="Sanchez J."/>
        </authorList>
    </citation>
    <scope>NUCLEOTIDE SEQUENCE</scope>
</reference>
<evidence type="ECO:0000313" key="1">
    <source>
        <dbReference type="EMBL" id="EQD70235.1"/>
    </source>
</evidence>
<dbReference type="Gene3D" id="3.40.50.970">
    <property type="match status" value="1"/>
</dbReference>
<protein>
    <submittedName>
        <fullName evidence="1">2-oxo-acid dehydrogenase E1 subunit, homodimeric type</fullName>
    </submittedName>
</protein>
<dbReference type="InterPro" id="IPR029061">
    <property type="entry name" value="THDP-binding"/>
</dbReference>
<dbReference type="InterPro" id="IPR051157">
    <property type="entry name" value="PDH/Transketolase"/>
</dbReference>
<dbReference type="AlphaFoldDB" id="T1CMR9"/>
<proteinExistence type="predicted"/>
<comment type="caution">
    <text evidence="1">The sequence shown here is derived from an EMBL/GenBank/DDBJ whole genome shotgun (WGS) entry which is preliminary data.</text>
</comment>
<dbReference type="PANTHER" id="PTHR43825:SF3">
    <property type="entry name" value="PYRUVATE DEHYDROGENASE E1 COMPONENT"/>
    <property type="match status" value="1"/>
</dbReference>
<gene>
    <name evidence="1" type="ORF">B1B_05117</name>
</gene>
<dbReference type="SUPFAM" id="SSF52518">
    <property type="entry name" value="Thiamin diphosphate-binding fold (THDP-binding)"/>
    <property type="match status" value="1"/>
</dbReference>
<feature type="non-terminal residue" evidence="1">
    <location>
        <position position="163"/>
    </location>
</feature>
<dbReference type="EMBL" id="AUZY01003216">
    <property type="protein sequence ID" value="EQD70235.1"/>
    <property type="molecule type" value="Genomic_DNA"/>
</dbReference>
<reference evidence="1" key="2">
    <citation type="journal article" date="2014" name="ISME J.">
        <title>Microbial stratification in low pH oxic and suboxic macroscopic growths along an acid mine drainage.</title>
        <authorList>
            <person name="Mendez-Garcia C."/>
            <person name="Mesa V."/>
            <person name="Sprenger R.R."/>
            <person name="Richter M."/>
            <person name="Diez M.S."/>
            <person name="Solano J."/>
            <person name="Bargiela R."/>
            <person name="Golyshina O.V."/>
            <person name="Manteca A."/>
            <person name="Ramos J.L."/>
            <person name="Gallego J.R."/>
            <person name="Llorente I."/>
            <person name="Martins Dos Santos V.A."/>
            <person name="Jensen O.N."/>
            <person name="Pelaez A.I."/>
            <person name="Sanchez J."/>
            <person name="Ferrer M."/>
        </authorList>
    </citation>
    <scope>NUCLEOTIDE SEQUENCE</scope>
</reference>